<evidence type="ECO:0000313" key="3">
    <source>
        <dbReference type="Proteomes" id="UP001565368"/>
    </source>
</evidence>
<feature type="compositionally biased region" description="Basic and acidic residues" evidence="1">
    <location>
        <begin position="46"/>
        <end position="69"/>
    </location>
</feature>
<sequence length="245" mass="27689">MSRHKAATSKVPRHGGTKSKAPRHATKPKAPRRDRPGRDTSTTRGIDAKHSDDSHDSYRHSGDRSDHGLNHLYYAGSGALRRRVDHSEHGAGRRGSGKINTTFRPTTDEGVRDNGNKNGIDDHPRRFKIKALTAPSNELTKHDNNTPPLHTHGDNQVITQATQDTFRRLEKEYASLGALRSSSELRLAFETKRRDLVEAYICAQTCRLDNEFNETLKNEYRNIHRRVQKENKDPALANGEEGCWQ</sequence>
<dbReference type="RefSeq" id="XP_069208075.1">
    <property type="nucleotide sequence ID" value="XM_069353433.1"/>
</dbReference>
<proteinExistence type="predicted"/>
<feature type="region of interest" description="Disordered" evidence="1">
    <location>
        <begin position="84"/>
        <end position="123"/>
    </location>
</feature>
<feature type="compositionally biased region" description="Basic and acidic residues" evidence="1">
    <location>
        <begin position="106"/>
        <end position="123"/>
    </location>
</feature>
<protein>
    <submittedName>
        <fullName evidence="2">Uncharacterized protein</fullName>
    </submittedName>
</protein>
<reference evidence="2 3" key="1">
    <citation type="submission" date="2023-08" db="EMBL/GenBank/DDBJ databases">
        <title>Annotated Genome Sequence of Vanrija albida AlHP1.</title>
        <authorList>
            <person name="Herzog R."/>
        </authorList>
    </citation>
    <scope>NUCLEOTIDE SEQUENCE [LARGE SCALE GENOMIC DNA]</scope>
    <source>
        <strain evidence="2 3">AlHP1</strain>
    </source>
</reference>
<dbReference type="EMBL" id="JBBXJM010000004">
    <property type="protein sequence ID" value="KAL1408131.1"/>
    <property type="molecule type" value="Genomic_DNA"/>
</dbReference>
<evidence type="ECO:0000256" key="1">
    <source>
        <dbReference type="SAM" id="MobiDB-lite"/>
    </source>
</evidence>
<dbReference type="Proteomes" id="UP001565368">
    <property type="component" value="Unassembled WGS sequence"/>
</dbReference>
<feature type="region of interest" description="Disordered" evidence="1">
    <location>
        <begin position="1"/>
        <end position="70"/>
    </location>
</feature>
<accession>A0ABR3Q072</accession>
<gene>
    <name evidence="2" type="ORF">Q8F55_004934</name>
</gene>
<evidence type="ECO:0000313" key="2">
    <source>
        <dbReference type="EMBL" id="KAL1408131.1"/>
    </source>
</evidence>
<feature type="compositionally biased region" description="Basic residues" evidence="1">
    <location>
        <begin position="1"/>
        <end position="30"/>
    </location>
</feature>
<organism evidence="2 3">
    <name type="scientific">Vanrija albida</name>
    <dbReference type="NCBI Taxonomy" id="181172"/>
    <lineage>
        <taxon>Eukaryota</taxon>
        <taxon>Fungi</taxon>
        <taxon>Dikarya</taxon>
        <taxon>Basidiomycota</taxon>
        <taxon>Agaricomycotina</taxon>
        <taxon>Tremellomycetes</taxon>
        <taxon>Trichosporonales</taxon>
        <taxon>Trichosporonaceae</taxon>
        <taxon>Vanrija</taxon>
    </lineage>
</organism>
<comment type="caution">
    <text evidence="2">The sequence shown here is derived from an EMBL/GenBank/DDBJ whole genome shotgun (WGS) entry which is preliminary data.</text>
</comment>
<dbReference type="GeneID" id="95985977"/>
<name>A0ABR3Q072_9TREE</name>
<keyword evidence="3" id="KW-1185">Reference proteome</keyword>